<accession>A0A2Z7AIV6</accession>
<feature type="compositionally biased region" description="Acidic residues" evidence="2">
    <location>
        <begin position="126"/>
        <end position="141"/>
    </location>
</feature>
<evidence type="ECO:0000256" key="2">
    <source>
        <dbReference type="SAM" id="MobiDB-lite"/>
    </source>
</evidence>
<dbReference type="PANTHER" id="PTHR32208">
    <property type="entry name" value="SECRETED PROTEIN-RELATED"/>
    <property type="match status" value="1"/>
</dbReference>
<evidence type="ECO:0000256" key="1">
    <source>
        <dbReference type="ARBA" id="ARBA00022729"/>
    </source>
</evidence>
<protein>
    <recommendedName>
        <fullName evidence="7">Galactose oxidase-like</fullName>
    </recommendedName>
</protein>
<proteinExistence type="predicted"/>
<dbReference type="Pfam" id="PF09118">
    <property type="entry name" value="GO-like_E_set"/>
    <property type="match status" value="1"/>
</dbReference>
<feature type="domain" description="Galactose oxidase-like Early set" evidence="4">
    <location>
        <begin position="577"/>
        <end position="669"/>
    </location>
</feature>
<dbReference type="InterPro" id="IPR009880">
    <property type="entry name" value="Glyoxal_oxidase_N"/>
</dbReference>
<dbReference type="AlphaFoldDB" id="A0A2Z7AIV6"/>
<dbReference type="Gene3D" id="2.130.10.80">
    <property type="entry name" value="Galactose oxidase/kelch, beta-propeller"/>
    <property type="match status" value="1"/>
</dbReference>
<evidence type="ECO:0000313" key="6">
    <source>
        <dbReference type="Proteomes" id="UP000250235"/>
    </source>
</evidence>
<dbReference type="PANTHER" id="PTHR32208:SF93">
    <property type="entry name" value="ALDEHYDE OXIDASE GLOX1"/>
    <property type="match status" value="1"/>
</dbReference>
<dbReference type="InterPro" id="IPR014756">
    <property type="entry name" value="Ig_E-set"/>
</dbReference>
<dbReference type="Proteomes" id="UP000250235">
    <property type="component" value="Unassembled WGS sequence"/>
</dbReference>
<dbReference type="Pfam" id="PF07250">
    <property type="entry name" value="Glyoxal_oxid_N"/>
    <property type="match status" value="1"/>
</dbReference>
<dbReference type="EMBL" id="KV014880">
    <property type="protein sequence ID" value="KZV21643.1"/>
    <property type="molecule type" value="Genomic_DNA"/>
</dbReference>
<dbReference type="OrthoDB" id="2019572at2759"/>
<feature type="region of interest" description="Disordered" evidence="2">
    <location>
        <begin position="121"/>
        <end position="141"/>
    </location>
</feature>
<dbReference type="CDD" id="cd02851">
    <property type="entry name" value="E_set_GO_C"/>
    <property type="match status" value="1"/>
</dbReference>
<feature type="domain" description="Glyoxal oxidase N-terminal" evidence="3">
    <location>
        <begin position="159"/>
        <end position="559"/>
    </location>
</feature>
<keyword evidence="1" id="KW-0732">Signal</keyword>
<gene>
    <name evidence="5" type="ORF">F511_17668</name>
</gene>
<sequence length="670" mass="74063">MQQTIKGNKSKMRQPIGAPSMANLLKTLVLFSLLFGFTTGRLSSVNHLEGGGTTGDGEAPPHTGEKRGYGPNDPAAYPQNTPADEDESQDGEEVGPAEPPKFFPKLWFPSLPFFRNLWKPRRGQEDEPENAVPQEEEEGDAEFLGSWKIHSENAGVSAMHIQLLPNNKAVWFDTINLGLSDIEADPRRCKPRVGGRNKDPKQDCTAHAIEYDVDTAEIRTLKMATDPWCSSGALSRKGALISTGGNQDGFRSIRMIEPCDGCDFEENDKALIGNRWYATQHALENGSFVLIGGRASHNYEIFAPDQLESTTVMFGLPLLADTNEKGENNLYPFVNLLPDGNLFVFANYKSIILNPYTGETVRMLPDLPGGSRNYPPSGMSALLPIDLSKNVDESKLEVEVIVCGGNTRESFVYSEMTRPRKFLAAFKDCGRLNLNKKGSQWEKEDMPSPRVMGDLLLLPTGDVLIINGAKAGTSAWNAADIPNLNPVLYSPNKEPGQRFKELAPSQIPRMYHSSSAVLPDGQILVAGSNTNPYYMHDKDVDPAMTYPTDLRVEKFSPPYLAPALKKYRLVIVEDDSDNKVNYGDEFKIYVRSGAGEIDYNKIKVTIYSPPFTTHGYSMNQRLLILKLKETGNGAITVVAPPSGRLAPPGYYLLFVVHQDVPSRGMWVHIE</sequence>
<feature type="compositionally biased region" description="Acidic residues" evidence="2">
    <location>
        <begin position="83"/>
        <end position="95"/>
    </location>
</feature>
<dbReference type="SUPFAM" id="SSF50965">
    <property type="entry name" value="Galactose oxidase, central domain"/>
    <property type="match status" value="1"/>
</dbReference>
<evidence type="ECO:0000259" key="3">
    <source>
        <dbReference type="Pfam" id="PF07250"/>
    </source>
</evidence>
<keyword evidence="6" id="KW-1185">Reference proteome</keyword>
<organism evidence="5 6">
    <name type="scientific">Dorcoceras hygrometricum</name>
    <dbReference type="NCBI Taxonomy" id="472368"/>
    <lineage>
        <taxon>Eukaryota</taxon>
        <taxon>Viridiplantae</taxon>
        <taxon>Streptophyta</taxon>
        <taxon>Embryophyta</taxon>
        <taxon>Tracheophyta</taxon>
        <taxon>Spermatophyta</taxon>
        <taxon>Magnoliopsida</taxon>
        <taxon>eudicotyledons</taxon>
        <taxon>Gunneridae</taxon>
        <taxon>Pentapetalae</taxon>
        <taxon>asterids</taxon>
        <taxon>lamiids</taxon>
        <taxon>Lamiales</taxon>
        <taxon>Gesneriaceae</taxon>
        <taxon>Didymocarpoideae</taxon>
        <taxon>Trichosporeae</taxon>
        <taxon>Loxocarpinae</taxon>
        <taxon>Dorcoceras</taxon>
    </lineage>
</organism>
<dbReference type="InterPro" id="IPR037293">
    <property type="entry name" value="Gal_Oxidase_central_sf"/>
</dbReference>
<dbReference type="InterPro" id="IPR011043">
    <property type="entry name" value="Gal_Oxase/kelch_b-propeller"/>
</dbReference>
<evidence type="ECO:0008006" key="7">
    <source>
        <dbReference type="Google" id="ProtNLM"/>
    </source>
</evidence>
<reference evidence="5 6" key="1">
    <citation type="journal article" date="2015" name="Proc. Natl. Acad. Sci. U.S.A.">
        <title>The resurrection genome of Boea hygrometrica: A blueprint for survival of dehydration.</title>
        <authorList>
            <person name="Xiao L."/>
            <person name="Yang G."/>
            <person name="Zhang L."/>
            <person name="Yang X."/>
            <person name="Zhao S."/>
            <person name="Ji Z."/>
            <person name="Zhou Q."/>
            <person name="Hu M."/>
            <person name="Wang Y."/>
            <person name="Chen M."/>
            <person name="Xu Y."/>
            <person name="Jin H."/>
            <person name="Xiao X."/>
            <person name="Hu G."/>
            <person name="Bao F."/>
            <person name="Hu Y."/>
            <person name="Wan P."/>
            <person name="Li L."/>
            <person name="Deng X."/>
            <person name="Kuang T."/>
            <person name="Xiang C."/>
            <person name="Zhu J.K."/>
            <person name="Oliver M.J."/>
            <person name="He Y."/>
        </authorList>
    </citation>
    <scope>NUCLEOTIDE SEQUENCE [LARGE SCALE GENOMIC DNA]</scope>
    <source>
        <strain evidence="6">cv. XS01</strain>
    </source>
</reference>
<evidence type="ECO:0000259" key="4">
    <source>
        <dbReference type="Pfam" id="PF09118"/>
    </source>
</evidence>
<evidence type="ECO:0000313" key="5">
    <source>
        <dbReference type="EMBL" id="KZV21643.1"/>
    </source>
</evidence>
<dbReference type="InterPro" id="IPR013783">
    <property type="entry name" value="Ig-like_fold"/>
</dbReference>
<dbReference type="SUPFAM" id="SSF81296">
    <property type="entry name" value="E set domains"/>
    <property type="match status" value="1"/>
</dbReference>
<dbReference type="InterPro" id="IPR015202">
    <property type="entry name" value="GO-like_E_set"/>
</dbReference>
<dbReference type="Gene3D" id="2.60.40.10">
    <property type="entry name" value="Immunoglobulins"/>
    <property type="match status" value="1"/>
</dbReference>
<name>A0A2Z7AIV6_9LAMI</name>
<feature type="region of interest" description="Disordered" evidence="2">
    <location>
        <begin position="48"/>
        <end position="103"/>
    </location>
</feature>